<evidence type="ECO:0008006" key="4">
    <source>
        <dbReference type="Google" id="ProtNLM"/>
    </source>
</evidence>
<feature type="chain" id="PRO_5020023286" description="Secreted protein" evidence="1">
    <location>
        <begin position="36"/>
        <end position="103"/>
    </location>
</feature>
<dbReference type="EMBL" id="BGZK01000278">
    <property type="protein sequence ID" value="GBP33748.1"/>
    <property type="molecule type" value="Genomic_DNA"/>
</dbReference>
<proteinExistence type="predicted"/>
<evidence type="ECO:0000256" key="1">
    <source>
        <dbReference type="SAM" id="SignalP"/>
    </source>
</evidence>
<evidence type="ECO:0000313" key="2">
    <source>
        <dbReference type="EMBL" id="GBP33748.1"/>
    </source>
</evidence>
<name>A0A4C1V4L2_EUMVA</name>
<dbReference type="Proteomes" id="UP000299102">
    <property type="component" value="Unassembled WGS sequence"/>
</dbReference>
<organism evidence="2 3">
    <name type="scientific">Eumeta variegata</name>
    <name type="common">Bagworm moth</name>
    <name type="synonym">Eumeta japonica</name>
    <dbReference type="NCBI Taxonomy" id="151549"/>
    <lineage>
        <taxon>Eukaryota</taxon>
        <taxon>Metazoa</taxon>
        <taxon>Ecdysozoa</taxon>
        <taxon>Arthropoda</taxon>
        <taxon>Hexapoda</taxon>
        <taxon>Insecta</taxon>
        <taxon>Pterygota</taxon>
        <taxon>Neoptera</taxon>
        <taxon>Endopterygota</taxon>
        <taxon>Lepidoptera</taxon>
        <taxon>Glossata</taxon>
        <taxon>Ditrysia</taxon>
        <taxon>Tineoidea</taxon>
        <taxon>Psychidae</taxon>
        <taxon>Oiketicinae</taxon>
        <taxon>Eumeta</taxon>
    </lineage>
</organism>
<accession>A0A4C1V4L2</accession>
<keyword evidence="1" id="KW-0732">Signal</keyword>
<gene>
    <name evidence="2" type="ORF">EVAR_17076_1</name>
</gene>
<evidence type="ECO:0000313" key="3">
    <source>
        <dbReference type="Proteomes" id="UP000299102"/>
    </source>
</evidence>
<keyword evidence="3" id="KW-1185">Reference proteome</keyword>
<protein>
    <recommendedName>
        <fullName evidence="4">Secreted protein</fullName>
    </recommendedName>
</protein>
<comment type="caution">
    <text evidence="2">The sequence shown here is derived from an EMBL/GenBank/DDBJ whole genome shotgun (WGS) entry which is preliminary data.</text>
</comment>
<feature type="signal peptide" evidence="1">
    <location>
        <begin position="1"/>
        <end position="35"/>
    </location>
</feature>
<sequence>MRACVHAYVRSCVLACVRACVRACLHACMSASVQACVCVGIEGGDNLKSRARRPWNNAPSTLRDKLIRARPKVGAPLSRSRGRERAMRLHNPRFGGVRLLLSL</sequence>
<reference evidence="2 3" key="1">
    <citation type="journal article" date="2019" name="Commun. Biol.">
        <title>The bagworm genome reveals a unique fibroin gene that provides high tensile strength.</title>
        <authorList>
            <person name="Kono N."/>
            <person name="Nakamura H."/>
            <person name="Ohtoshi R."/>
            <person name="Tomita M."/>
            <person name="Numata K."/>
            <person name="Arakawa K."/>
        </authorList>
    </citation>
    <scope>NUCLEOTIDE SEQUENCE [LARGE SCALE GENOMIC DNA]</scope>
</reference>
<dbReference type="AlphaFoldDB" id="A0A4C1V4L2"/>